<dbReference type="PANTHER" id="PTHR11451:SF44">
    <property type="entry name" value="THREONINE--TRNA LIGASE, CHLOROPLASTIC_MITOCHONDRIAL 2"/>
    <property type="match status" value="1"/>
</dbReference>
<evidence type="ECO:0000256" key="10">
    <source>
        <dbReference type="ARBA" id="ARBA00022917"/>
    </source>
</evidence>
<accession>A0ABS1SFN0</accession>
<dbReference type="InterPro" id="IPR018163">
    <property type="entry name" value="Thr/Ala-tRNA-synth_IIc_edit"/>
</dbReference>
<comment type="cofactor">
    <cofactor evidence="13">
        <name>Zn(2+)</name>
        <dbReference type="ChEBI" id="CHEBI:29105"/>
    </cofactor>
    <text evidence="13">Binds 1 zinc ion per subunit.</text>
</comment>
<comment type="caution">
    <text evidence="16">The sequence shown here is derived from an EMBL/GenBank/DDBJ whole genome shotgun (WGS) entry which is preliminary data.</text>
</comment>
<evidence type="ECO:0000256" key="3">
    <source>
        <dbReference type="ARBA" id="ARBA00022555"/>
    </source>
</evidence>
<keyword evidence="3 13" id="KW-0820">tRNA-binding</keyword>
<evidence type="ECO:0000313" key="17">
    <source>
        <dbReference type="Proteomes" id="UP001645859"/>
    </source>
</evidence>
<dbReference type="CDD" id="cd00860">
    <property type="entry name" value="ThrRS_anticodon"/>
    <property type="match status" value="1"/>
</dbReference>
<dbReference type="PANTHER" id="PTHR11451">
    <property type="entry name" value="THREONINE-TRNA LIGASE"/>
    <property type="match status" value="1"/>
</dbReference>
<dbReference type="InterPro" id="IPR006195">
    <property type="entry name" value="aa-tRNA-synth_II"/>
</dbReference>
<dbReference type="GO" id="GO:0004829">
    <property type="term" value="F:threonine-tRNA ligase activity"/>
    <property type="evidence" value="ECO:0007669"/>
    <property type="project" value="UniProtKB-EC"/>
</dbReference>
<feature type="binding site" evidence="13">
    <location>
        <position position="344"/>
    </location>
    <ligand>
        <name>Zn(2+)</name>
        <dbReference type="ChEBI" id="CHEBI:29105"/>
        <note>catalytic</note>
    </ligand>
</feature>
<evidence type="ECO:0000256" key="12">
    <source>
        <dbReference type="ARBA" id="ARBA00049515"/>
    </source>
</evidence>
<comment type="subunit">
    <text evidence="13">Homodimer.</text>
</comment>
<dbReference type="Pfam" id="PF03129">
    <property type="entry name" value="HGTP_anticodon"/>
    <property type="match status" value="1"/>
</dbReference>
<protein>
    <recommendedName>
        <fullName evidence="13">Threonine--tRNA ligase</fullName>
        <ecNumber evidence="13">6.1.1.3</ecNumber>
    </recommendedName>
    <alternativeName>
        <fullName evidence="13">Threonyl-tRNA synthetase</fullName>
        <shortName evidence="13">ThrRS</shortName>
    </alternativeName>
</protein>
<dbReference type="RefSeq" id="WP_202344633.1">
    <property type="nucleotide sequence ID" value="NZ_BAAAPI010000015.1"/>
</dbReference>
<dbReference type="InterPro" id="IPR036621">
    <property type="entry name" value="Anticodon-bd_dom_sf"/>
</dbReference>
<dbReference type="Pfam" id="PF00587">
    <property type="entry name" value="tRNA-synt_2b"/>
    <property type="match status" value="1"/>
</dbReference>
<feature type="domain" description="Aminoacyl-transfer RNA synthetases class-II family profile" evidence="14">
    <location>
        <begin position="270"/>
        <end position="545"/>
    </location>
</feature>
<proteinExistence type="inferred from homology"/>
<evidence type="ECO:0000256" key="4">
    <source>
        <dbReference type="ARBA" id="ARBA00022598"/>
    </source>
</evidence>
<sequence>MADGFSLFTDRSIVAMRLNGELRDLATEVTETDTVEPVSVDSEDGLNILRHSAAHVLAQAVQRINPETTLGIGPPITDGFYYDFDPAEPFTPEDLKAISSEMQKIIKQGQRFVRRVVTEDEARAELANEPYKLELIGLKGGAAEGGDNESVEVGGAELTIYDNVDPKTGEVCWKDLCRGPHVPSTRVIGNGWALMRSAGAYWRGSEANPMLQRIYGTAWPTKDELRAYQTRLEEAAKRDHRKLGVEMDLFSFPDEIGSGLAVFHPRGGIIRHEIENFMRSELLKNGYEVVNSPHITKGSLFETSQHLNWYKDGMFPAMHLDEVVDAEGNVTKQGQDYYLKPMNCPFHNLIFRSRSRSYRELPLRLAEFGTVYRYEKSGTLSGLTRVRGLTQDDAHIYVTDEQVKGEIKTQLEFVFETLRAYGLNDFYLELSTRDPEKSVGTEEQWAEAEQTLREVGEESGLELVADPGGAAFYGPKISVQARDAIGRTWQLSTVQLDFNQPELFELEYAAADGTRKQPVMIHRALLGSVERFFAILLEHYAGAFPVWLSPTQVVGIPVAEQYGEYLDGVIAQLRAQGVRAEVDHSDDRMPKKIRNHTKAKVPFQLIAGEDDRAANAVSFRFRDGTQLNGVPVAEAIERITGAIAAHEQVSTAWTA</sequence>
<comment type="subcellular location">
    <subcellularLocation>
        <location evidence="13">Cytoplasm</location>
    </subcellularLocation>
</comment>
<dbReference type="SMART" id="SM00863">
    <property type="entry name" value="tRNA_SAD"/>
    <property type="match status" value="1"/>
</dbReference>
<keyword evidence="10 13" id="KW-0648">Protein biosynthesis</keyword>
<name>A0ABS1SFN0_9MICO</name>
<keyword evidence="11 13" id="KW-0030">Aminoacyl-tRNA synthetase</keyword>
<evidence type="ECO:0000256" key="6">
    <source>
        <dbReference type="ARBA" id="ARBA00022741"/>
    </source>
</evidence>
<keyword evidence="2 13" id="KW-0963">Cytoplasm</keyword>
<dbReference type="Pfam" id="PF07973">
    <property type="entry name" value="tRNA_SAD"/>
    <property type="match status" value="1"/>
</dbReference>
<evidence type="ECO:0000259" key="15">
    <source>
        <dbReference type="PROSITE" id="PS51880"/>
    </source>
</evidence>
<keyword evidence="7 13" id="KW-0862">Zinc</keyword>
<dbReference type="InterPro" id="IPR004095">
    <property type="entry name" value="TGS"/>
</dbReference>
<dbReference type="PROSITE" id="PS50862">
    <property type="entry name" value="AA_TRNA_LIGASE_II"/>
    <property type="match status" value="1"/>
</dbReference>
<evidence type="ECO:0000256" key="2">
    <source>
        <dbReference type="ARBA" id="ARBA00022490"/>
    </source>
</evidence>
<dbReference type="SUPFAM" id="SSF55186">
    <property type="entry name" value="ThrRS/AlaRS common domain"/>
    <property type="match status" value="1"/>
</dbReference>
<feature type="binding site" evidence="13">
    <location>
        <position position="522"/>
    </location>
    <ligand>
        <name>Zn(2+)</name>
        <dbReference type="ChEBI" id="CHEBI:29105"/>
        <note>catalytic</note>
    </ligand>
</feature>
<dbReference type="Gene3D" id="3.30.54.20">
    <property type="match status" value="1"/>
</dbReference>
<evidence type="ECO:0000259" key="14">
    <source>
        <dbReference type="PROSITE" id="PS50862"/>
    </source>
</evidence>
<evidence type="ECO:0000313" key="16">
    <source>
        <dbReference type="EMBL" id="MBL3679359.1"/>
    </source>
</evidence>
<feature type="binding site" evidence="13">
    <location>
        <position position="395"/>
    </location>
    <ligand>
        <name>Zn(2+)</name>
        <dbReference type="ChEBI" id="CHEBI:29105"/>
        <note>catalytic</note>
    </ligand>
</feature>
<evidence type="ECO:0000256" key="1">
    <source>
        <dbReference type="ARBA" id="ARBA00008226"/>
    </source>
</evidence>
<dbReference type="InterPro" id="IPR045864">
    <property type="entry name" value="aa-tRNA-synth_II/BPL/LPL"/>
</dbReference>
<dbReference type="InterPro" id="IPR004154">
    <property type="entry name" value="Anticodon-bd"/>
</dbReference>
<comment type="catalytic activity">
    <reaction evidence="12 13">
        <text>tRNA(Thr) + L-threonine + ATP = L-threonyl-tRNA(Thr) + AMP + diphosphate + H(+)</text>
        <dbReference type="Rhea" id="RHEA:24624"/>
        <dbReference type="Rhea" id="RHEA-COMP:9670"/>
        <dbReference type="Rhea" id="RHEA-COMP:9704"/>
        <dbReference type="ChEBI" id="CHEBI:15378"/>
        <dbReference type="ChEBI" id="CHEBI:30616"/>
        <dbReference type="ChEBI" id="CHEBI:33019"/>
        <dbReference type="ChEBI" id="CHEBI:57926"/>
        <dbReference type="ChEBI" id="CHEBI:78442"/>
        <dbReference type="ChEBI" id="CHEBI:78534"/>
        <dbReference type="ChEBI" id="CHEBI:456215"/>
        <dbReference type="EC" id="6.1.1.3"/>
    </reaction>
</comment>
<dbReference type="Proteomes" id="UP001645859">
    <property type="component" value="Unassembled WGS sequence"/>
</dbReference>
<evidence type="ECO:0000256" key="9">
    <source>
        <dbReference type="ARBA" id="ARBA00022884"/>
    </source>
</evidence>
<dbReference type="InterPro" id="IPR033728">
    <property type="entry name" value="ThrRS_core"/>
</dbReference>
<dbReference type="HAMAP" id="MF_00184">
    <property type="entry name" value="Thr_tRNA_synth"/>
    <property type="match status" value="1"/>
</dbReference>
<reference evidence="16 17" key="1">
    <citation type="submission" date="2018-09" db="EMBL/GenBank/DDBJ databases">
        <title>Comparative genomics of Leucobacter spp.</title>
        <authorList>
            <person name="Reis A.C."/>
            <person name="Kolvenbach B.A."/>
            <person name="Corvini P.F.X."/>
            <person name="Nunes O.C."/>
        </authorList>
    </citation>
    <scope>NUCLEOTIDE SEQUENCE [LARGE SCALE GENOMIC DNA]</scope>
    <source>
        <strain evidence="16 17">TAN 31504</strain>
    </source>
</reference>
<gene>
    <name evidence="13" type="primary">thrS</name>
    <name evidence="16" type="ORF">D3230_08635</name>
</gene>
<dbReference type="PRINTS" id="PR01047">
    <property type="entry name" value="TRNASYNTHTHR"/>
</dbReference>
<dbReference type="InterPro" id="IPR047246">
    <property type="entry name" value="ThrRS_anticodon"/>
</dbReference>
<dbReference type="EMBL" id="QYAC01000004">
    <property type="protein sequence ID" value="MBL3679359.1"/>
    <property type="molecule type" value="Genomic_DNA"/>
</dbReference>
<dbReference type="CDD" id="cd00771">
    <property type="entry name" value="ThrRS_core"/>
    <property type="match status" value="1"/>
</dbReference>
<keyword evidence="8 13" id="KW-0067">ATP-binding</keyword>
<dbReference type="Gene3D" id="3.40.50.800">
    <property type="entry name" value="Anticodon-binding domain"/>
    <property type="match status" value="1"/>
</dbReference>
<comment type="caution">
    <text evidence="13">Lacks conserved residue(s) required for the propagation of feature annotation.</text>
</comment>
<evidence type="ECO:0000256" key="5">
    <source>
        <dbReference type="ARBA" id="ARBA00022723"/>
    </source>
</evidence>
<dbReference type="EC" id="6.1.1.3" evidence="13"/>
<dbReference type="InterPro" id="IPR002320">
    <property type="entry name" value="Thr-tRNA-ligase_IIa"/>
</dbReference>
<feature type="domain" description="TGS" evidence="15">
    <location>
        <begin position="1"/>
        <end position="39"/>
    </location>
</feature>
<evidence type="ECO:0000256" key="13">
    <source>
        <dbReference type="HAMAP-Rule" id="MF_00184"/>
    </source>
</evidence>
<keyword evidence="6 13" id="KW-0547">Nucleotide-binding</keyword>
<dbReference type="Gene3D" id="3.30.980.10">
    <property type="entry name" value="Threonyl-trna Synthetase, Chain A, domain 2"/>
    <property type="match status" value="1"/>
</dbReference>
<dbReference type="PROSITE" id="PS51880">
    <property type="entry name" value="TGS"/>
    <property type="match status" value="1"/>
</dbReference>
<dbReference type="SUPFAM" id="SSF52954">
    <property type="entry name" value="Class II aaRS ABD-related"/>
    <property type="match status" value="1"/>
</dbReference>
<keyword evidence="17" id="KW-1185">Reference proteome</keyword>
<keyword evidence="5 13" id="KW-0479">Metal-binding</keyword>
<dbReference type="NCBIfam" id="TIGR00418">
    <property type="entry name" value="thrS"/>
    <property type="match status" value="1"/>
</dbReference>
<keyword evidence="9 13" id="KW-0694">RNA-binding</keyword>
<evidence type="ECO:0000256" key="11">
    <source>
        <dbReference type="ARBA" id="ARBA00023146"/>
    </source>
</evidence>
<dbReference type="SUPFAM" id="SSF55681">
    <property type="entry name" value="Class II aaRS and biotin synthetases"/>
    <property type="match status" value="1"/>
</dbReference>
<evidence type="ECO:0000256" key="7">
    <source>
        <dbReference type="ARBA" id="ARBA00022833"/>
    </source>
</evidence>
<dbReference type="InterPro" id="IPR002314">
    <property type="entry name" value="aa-tRNA-synt_IIb"/>
</dbReference>
<dbReference type="Gene3D" id="3.30.930.10">
    <property type="entry name" value="Bira Bifunctional Protein, Domain 2"/>
    <property type="match status" value="1"/>
</dbReference>
<organism evidence="16 17">
    <name type="scientific">Leucobacter chromiireducens subsp. solipictus</name>
    <dbReference type="NCBI Taxonomy" id="398235"/>
    <lineage>
        <taxon>Bacteria</taxon>
        <taxon>Bacillati</taxon>
        <taxon>Actinomycetota</taxon>
        <taxon>Actinomycetes</taxon>
        <taxon>Micrococcales</taxon>
        <taxon>Microbacteriaceae</taxon>
        <taxon>Leucobacter</taxon>
    </lineage>
</organism>
<keyword evidence="4 13" id="KW-0436">Ligase</keyword>
<evidence type="ECO:0000256" key="8">
    <source>
        <dbReference type="ARBA" id="ARBA00022840"/>
    </source>
</evidence>
<dbReference type="InterPro" id="IPR012947">
    <property type="entry name" value="tRNA_SAD"/>
</dbReference>
<comment type="similarity">
    <text evidence="1 13">Belongs to the class-II aminoacyl-tRNA synthetase family.</text>
</comment>